<evidence type="ECO:0008006" key="3">
    <source>
        <dbReference type="Google" id="ProtNLM"/>
    </source>
</evidence>
<dbReference type="AlphaFoldDB" id="A0A426TX87"/>
<dbReference type="EMBL" id="RSAS01000538">
    <property type="protein sequence ID" value="RRR70275.1"/>
    <property type="molecule type" value="Genomic_DNA"/>
</dbReference>
<evidence type="ECO:0000313" key="1">
    <source>
        <dbReference type="EMBL" id="RRR70275.1"/>
    </source>
</evidence>
<reference evidence="1 2" key="1">
    <citation type="submission" date="2018-12" db="EMBL/GenBank/DDBJ databases">
        <title>Genome Sequence of Candidatus Viridilinea halotolerans isolated from saline sulfide-rich spring.</title>
        <authorList>
            <person name="Grouzdev D.S."/>
            <person name="Burganskaya E.I."/>
            <person name="Krutkina M.S."/>
            <person name="Sukhacheva M.V."/>
            <person name="Gorlenko V.M."/>
        </authorList>
    </citation>
    <scope>NUCLEOTIDE SEQUENCE [LARGE SCALE GENOMIC DNA]</scope>
    <source>
        <strain evidence="1">Chok-6</strain>
    </source>
</reference>
<proteinExistence type="predicted"/>
<organism evidence="1 2">
    <name type="scientific">Candidatus Viridilinea halotolerans</name>
    <dbReference type="NCBI Taxonomy" id="2491704"/>
    <lineage>
        <taxon>Bacteria</taxon>
        <taxon>Bacillati</taxon>
        <taxon>Chloroflexota</taxon>
        <taxon>Chloroflexia</taxon>
        <taxon>Chloroflexales</taxon>
        <taxon>Chloroflexineae</taxon>
        <taxon>Oscillochloridaceae</taxon>
        <taxon>Candidatus Viridilinea</taxon>
    </lineage>
</organism>
<name>A0A426TX87_9CHLR</name>
<sequence length="120" mass="13139">MQDQAALASGDDFCYGLVRATIRDAGLQGLHLPATQRDAFLRNPYAALQDWLDGALPRLGSRRLLICLDEVEKLGAAIAAGKLELAIFDQLRELIQHSELAFLFCGGVQHFSELGPNWSS</sequence>
<dbReference type="Proteomes" id="UP000280307">
    <property type="component" value="Unassembled WGS sequence"/>
</dbReference>
<gene>
    <name evidence="1" type="ORF">EI684_13595</name>
</gene>
<protein>
    <recommendedName>
        <fullName evidence="3">ATP-binding protein</fullName>
    </recommendedName>
</protein>
<accession>A0A426TX87</accession>
<comment type="caution">
    <text evidence="1">The sequence shown here is derived from an EMBL/GenBank/DDBJ whole genome shotgun (WGS) entry which is preliminary data.</text>
</comment>
<evidence type="ECO:0000313" key="2">
    <source>
        <dbReference type="Proteomes" id="UP000280307"/>
    </source>
</evidence>